<keyword evidence="1" id="KW-1133">Transmembrane helix</keyword>
<reference evidence="3" key="1">
    <citation type="submission" date="2020-07" db="EMBL/GenBank/DDBJ databases">
        <authorList>
            <person name="Pettersson B.M.F."/>
            <person name="Behra P.R.K."/>
            <person name="Ramesh M."/>
            <person name="Das S."/>
            <person name="Dasgupta S."/>
            <person name="Kirsebom L.A."/>
        </authorList>
    </citation>
    <scope>NUCLEOTIDE SEQUENCE</scope>
    <source>
        <strain evidence="3">DSM 45406</strain>
    </source>
</reference>
<dbReference type="GO" id="GO:0008757">
    <property type="term" value="F:S-adenosylmethionine-dependent methyltransferase activity"/>
    <property type="evidence" value="ECO:0007669"/>
    <property type="project" value="InterPro"/>
</dbReference>
<sequence length="207" mass="21553">MVDGVSAHPLPVNHHADHPGFSGVTGAVMAWLFLLMGRDTARLAADVSGIGPSDVVVDIGCGAGNAARAAARRGARVTGVDPSPTMLRVAHGHARPARAHLGAGRAESLPVPEGSATAVWALATVHHWRVVDAALREIVHVLAPGGRLLALERQVQPDATGFASHGWTRQQADSFAALCRSAGMVDVEVAEHRAGRRDLWAVTATHA</sequence>
<evidence type="ECO:0000313" key="3">
    <source>
        <dbReference type="EMBL" id="MCV7073007.1"/>
    </source>
</evidence>
<keyword evidence="3" id="KW-0808">Transferase</keyword>
<name>A0A9X2Y339_9MYCO</name>
<feature type="transmembrane region" description="Helical" evidence="1">
    <location>
        <begin position="20"/>
        <end position="37"/>
    </location>
</feature>
<dbReference type="PANTHER" id="PTHR43591">
    <property type="entry name" value="METHYLTRANSFERASE"/>
    <property type="match status" value="1"/>
</dbReference>
<keyword evidence="1" id="KW-0472">Membrane</keyword>
<gene>
    <name evidence="3" type="ORF">H7H73_24340</name>
</gene>
<dbReference type="EMBL" id="JACKRN010000787">
    <property type="protein sequence ID" value="MCV7073007.1"/>
    <property type="molecule type" value="Genomic_DNA"/>
</dbReference>
<dbReference type="InterPro" id="IPR013216">
    <property type="entry name" value="Methyltransf_11"/>
</dbReference>
<dbReference type="PANTHER" id="PTHR43591:SF24">
    <property type="entry name" value="2-METHOXY-6-POLYPRENYL-1,4-BENZOQUINOL METHYLASE, MITOCHONDRIAL"/>
    <property type="match status" value="1"/>
</dbReference>
<proteinExistence type="predicted"/>
<protein>
    <submittedName>
        <fullName evidence="3">Class I SAM-dependent methyltransferase</fullName>
    </submittedName>
</protein>
<dbReference type="Gene3D" id="3.40.50.150">
    <property type="entry name" value="Vaccinia Virus protein VP39"/>
    <property type="match status" value="1"/>
</dbReference>
<dbReference type="SUPFAM" id="SSF53335">
    <property type="entry name" value="S-adenosyl-L-methionine-dependent methyltransferases"/>
    <property type="match status" value="1"/>
</dbReference>
<evidence type="ECO:0000256" key="1">
    <source>
        <dbReference type="SAM" id="Phobius"/>
    </source>
</evidence>
<evidence type="ECO:0000259" key="2">
    <source>
        <dbReference type="Pfam" id="PF08241"/>
    </source>
</evidence>
<evidence type="ECO:0000313" key="4">
    <source>
        <dbReference type="Proteomes" id="UP001140272"/>
    </source>
</evidence>
<feature type="domain" description="Methyltransferase type 11" evidence="2">
    <location>
        <begin position="57"/>
        <end position="149"/>
    </location>
</feature>
<dbReference type="Proteomes" id="UP001140272">
    <property type="component" value="Unassembled WGS sequence"/>
</dbReference>
<organism evidence="3 4">
    <name type="scientific">Mycolicibacterium rufum</name>
    <dbReference type="NCBI Taxonomy" id="318424"/>
    <lineage>
        <taxon>Bacteria</taxon>
        <taxon>Bacillati</taxon>
        <taxon>Actinomycetota</taxon>
        <taxon>Actinomycetes</taxon>
        <taxon>Mycobacteriales</taxon>
        <taxon>Mycobacteriaceae</taxon>
        <taxon>Mycolicibacterium</taxon>
    </lineage>
</organism>
<accession>A0A9X2Y339</accession>
<dbReference type="AlphaFoldDB" id="A0A9X2Y339"/>
<dbReference type="InterPro" id="IPR029063">
    <property type="entry name" value="SAM-dependent_MTases_sf"/>
</dbReference>
<dbReference type="Pfam" id="PF08241">
    <property type="entry name" value="Methyltransf_11"/>
    <property type="match status" value="1"/>
</dbReference>
<keyword evidence="1" id="KW-0812">Transmembrane</keyword>
<comment type="caution">
    <text evidence="3">The sequence shown here is derived from an EMBL/GenBank/DDBJ whole genome shotgun (WGS) entry which is preliminary data.</text>
</comment>
<keyword evidence="3" id="KW-0489">Methyltransferase</keyword>
<reference evidence="3" key="2">
    <citation type="journal article" date="2022" name="BMC Genomics">
        <title>Comparative genome analysis of mycobacteria focusing on tRNA and non-coding RNA.</title>
        <authorList>
            <person name="Behra P.R.K."/>
            <person name="Pettersson B.M.F."/>
            <person name="Ramesh M."/>
            <person name="Das S."/>
            <person name="Dasgupta S."/>
            <person name="Kirsebom L.A."/>
        </authorList>
    </citation>
    <scope>NUCLEOTIDE SEQUENCE</scope>
    <source>
        <strain evidence="3">DSM 45406</strain>
    </source>
</reference>
<dbReference type="GO" id="GO:0032259">
    <property type="term" value="P:methylation"/>
    <property type="evidence" value="ECO:0007669"/>
    <property type="project" value="UniProtKB-KW"/>
</dbReference>